<name>A0A5J6QKV6_9GAMM</name>
<reference evidence="4 5" key="1">
    <citation type="submission" date="2019-08" db="EMBL/GenBank/DDBJ databases">
        <title>Whole-genome Sequencing of e-waste polymer degrading bacterium Pseudomonas sp. strain PE08.</title>
        <authorList>
            <person name="Kirdat K."/>
            <person name="Debbarma P."/>
            <person name="Narawade N."/>
            <person name="Suyal D."/>
            <person name="Thorat V."/>
            <person name="Shouche Y."/>
            <person name="Goel R."/>
            <person name="Yadav A."/>
        </authorList>
    </citation>
    <scope>NUCLEOTIDE SEQUENCE [LARGE SCALE GENOMIC DNA]</scope>
    <source>
        <strain evidence="4 5">PE08</strain>
    </source>
</reference>
<dbReference type="PANTHER" id="PTHR47706:SF6">
    <property type="entry name" value="NMRA-LIKE FAMILY PROTEIN (AFU_ORTHOLOGUE AFUA_6G00280)"/>
    <property type="match status" value="1"/>
</dbReference>
<keyword evidence="5" id="KW-1185">Reference proteome</keyword>
<dbReference type="KEGG" id="plal:FXN65_13560"/>
<dbReference type="SUPFAM" id="SSF51735">
    <property type="entry name" value="NAD(P)-binding Rossmann-fold domains"/>
    <property type="match status" value="1"/>
</dbReference>
<evidence type="ECO:0000256" key="1">
    <source>
        <dbReference type="ARBA" id="ARBA00022857"/>
    </source>
</evidence>
<dbReference type="Proteomes" id="UP000327179">
    <property type="component" value="Chromosome"/>
</dbReference>
<dbReference type="CDD" id="cd05259">
    <property type="entry name" value="PCBER_SDR_a"/>
    <property type="match status" value="1"/>
</dbReference>
<dbReference type="InterPro" id="IPR045312">
    <property type="entry name" value="PCBER-like"/>
</dbReference>
<dbReference type="GO" id="GO:0016491">
    <property type="term" value="F:oxidoreductase activity"/>
    <property type="evidence" value="ECO:0007669"/>
    <property type="project" value="UniProtKB-KW"/>
</dbReference>
<organism evidence="4 5">
    <name type="scientific">Metapseudomonas lalkuanensis</name>
    <dbReference type="NCBI Taxonomy" id="2604832"/>
    <lineage>
        <taxon>Bacteria</taxon>
        <taxon>Pseudomonadati</taxon>
        <taxon>Pseudomonadota</taxon>
        <taxon>Gammaproteobacteria</taxon>
        <taxon>Pseudomonadales</taxon>
        <taxon>Pseudomonadaceae</taxon>
        <taxon>Metapseudomonas</taxon>
    </lineage>
</organism>
<evidence type="ECO:0000313" key="4">
    <source>
        <dbReference type="EMBL" id="QEY63043.1"/>
    </source>
</evidence>
<keyword evidence="1" id="KW-0521">NADP</keyword>
<proteinExistence type="predicted"/>
<evidence type="ECO:0000259" key="3">
    <source>
        <dbReference type="Pfam" id="PF05368"/>
    </source>
</evidence>
<dbReference type="AlphaFoldDB" id="A0A5J6QKV6"/>
<evidence type="ECO:0000313" key="5">
    <source>
        <dbReference type="Proteomes" id="UP000327179"/>
    </source>
</evidence>
<accession>A0A5J6QKV6</accession>
<protein>
    <submittedName>
        <fullName evidence="4">Aromatic alcohol reductase</fullName>
    </submittedName>
</protein>
<dbReference type="Gene3D" id="3.90.25.10">
    <property type="entry name" value="UDP-galactose 4-epimerase, domain 1"/>
    <property type="match status" value="1"/>
</dbReference>
<sequence length="313" mass="34200">MNISTKKQKILVLGAGELGIEILRELSRQGIQTGKAEVSVLLRKASIQSKAPEKIQLAMELDALGIDPIAGDVVNDSIGDLAWTFRDYDTIVSCVGFAAGPGTQVKLAKSVLEAGVGKYFPWQFGCDYDVIGRGSAQPLFDEQLDVRDLLRDQRHMDWTIVSTGMFTSFLFEPYFGVVDLANNAVNALGSWDTKLTLTTPQDIGKLTAMLILSPEEADKNVVHVAGDTVTYGQLADLVDSVMGLTVERTEWTVPFLKAELGKAPDDVIKRYRLVFAQGNDHGDGVAWDKGQTFNGQKGIAVTSVEAWMRKNML</sequence>
<dbReference type="InterPro" id="IPR036291">
    <property type="entry name" value="NAD(P)-bd_dom_sf"/>
</dbReference>
<evidence type="ECO:0000256" key="2">
    <source>
        <dbReference type="ARBA" id="ARBA00023002"/>
    </source>
</evidence>
<dbReference type="InterPro" id="IPR008030">
    <property type="entry name" value="NmrA-like"/>
</dbReference>
<dbReference type="InterPro" id="IPR051609">
    <property type="entry name" value="NmrA/Isoflavone_reductase-like"/>
</dbReference>
<feature type="domain" description="NmrA-like" evidence="3">
    <location>
        <begin position="6"/>
        <end position="270"/>
    </location>
</feature>
<dbReference type="RefSeq" id="WP_151133695.1">
    <property type="nucleotide sequence ID" value="NZ_CP043311.1"/>
</dbReference>
<dbReference type="Gene3D" id="3.40.50.720">
    <property type="entry name" value="NAD(P)-binding Rossmann-like Domain"/>
    <property type="match status" value="1"/>
</dbReference>
<dbReference type="EMBL" id="CP043311">
    <property type="protein sequence ID" value="QEY63043.1"/>
    <property type="molecule type" value="Genomic_DNA"/>
</dbReference>
<dbReference type="PANTHER" id="PTHR47706">
    <property type="entry name" value="NMRA-LIKE FAMILY PROTEIN"/>
    <property type="match status" value="1"/>
</dbReference>
<gene>
    <name evidence="4" type="ORF">FXN65_13560</name>
</gene>
<dbReference type="Pfam" id="PF05368">
    <property type="entry name" value="NmrA"/>
    <property type="match status" value="1"/>
</dbReference>
<keyword evidence="2" id="KW-0560">Oxidoreductase</keyword>